<evidence type="ECO:0000256" key="2">
    <source>
        <dbReference type="ARBA" id="ARBA00022723"/>
    </source>
</evidence>
<keyword evidence="3 7" id="KW-0547">Nucleotide-binding</keyword>
<comment type="subunit">
    <text evidence="7">Homodimer.</text>
</comment>
<comment type="caution">
    <text evidence="10">The sequence shown here is derived from an EMBL/GenBank/DDBJ whole genome shotgun (WGS) entry which is preliminary data.</text>
</comment>
<comment type="similarity">
    <text evidence="7">Belongs to the class-II aminoacyl-tRNA synthetase family.</text>
</comment>
<gene>
    <name evidence="7" type="primary">lysS</name>
    <name evidence="10" type="ORF">A3A78_03455</name>
</gene>
<dbReference type="InterPro" id="IPR012340">
    <property type="entry name" value="NA-bd_OB-fold"/>
</dbReference>
<feature type="binding site" evidence="7">
    <location>
        <position position="398"/>
    </location>
    <ligand>
        <name>Mg(2+)</name>
        <dbReference type="ChEBI" id="CHEBI:18420"/>
        <label>1</label>
    </ligand>
</feature>
<dbReference type="GO" id="GO:0004824">
    <property type="term" value="F:lysine-tRNA ligase activity"/>
    <property type="evidence" value="ECO:0007669"/>
    <property type="project" value="UniProtKB-UniRule"/>
</dbReference>
<keyword evidence="1 7" id="KW-0436">Ligase</keyword>
<evidence type="ECO:0000256" key="3">
    <source>
        <dbReference type="ARBA" id="ARBA00022741"/>
    </source>
</evidence>
<keyword evidence="5 7" id="KW-0030">Aminoacyl-tRNA synthetase</keyword>
<dbReference type="AlphaFoldDB" id="A0A1F4VCN7"/>
<dbReference type="SUPFAM" id="SSF55681">
    <property type="entry name" value="Class II aaRS and biotin synthetases"/>
    <property type="match status" value="1"/>
</dbReference>
<dbReference type="InterPro" id="IPR002313">
    <property type="entry name" value="Lys-tRNA-ligase_II"/>
</dbReference>
<dbReference type="Pfam" id="PF01336">
    <property type="entry name" value="tRNA_anti-codon"/>
    <property type="match status" value="1"/>
</dbReference>
<evidence type="ECO:0000256" key="7">
    <source>
        <dbReference type="HAMAP-Rule" id="MF_00252"/>
    </source>
</evidence>
<proteinExistence type="inferred from homology"/>
<dbReference type="Gene3D" id="3.30.930.10">
    <property type="entry name" value="Bira Bifunctional Protein, Domain 2"/>
    <property type="match status" value="1"/>
</dbReference>
<comment type="catalytic activity">
    <reaction evidence="6 7 8">
        <text>tRNA(Lys) + L-lysine + ATP = L-lysyl-tRNA(Lys) + AMP + diphosphate</text>
        <dbReference type="Rhea" id="RHEA:20792"/>
        <dbReference type="Rhea" id="RHEA-COMP:9696"/>
        <dbReference type="Rhea" id="RHEA-COMP:9697"/>
        <dbReference type="ChEBI" id="CHEBI:30616"/>
        <dbReference type="ChEBI" id="CHEBI:32551"/>
        <dbReference type="ChEBI" id="CHEBI:33019"/>
        <dbReference type="ChEBI" id="CHEBI:78442"/>
        <dbReference type="ChEBI" id="CHEBI:78529"/>
        <dbReference type="ChEBI" id="CHEBI:456215"/>
        <dbReference type="EC" id="6.1.1.6"/>
    </reaction>
</comment>
<name>A0A1F4VCN7_UNCKA</name>
<keyword evidence="2 7" id="KW-0479">Metal-binding</keyword>
<evidence type="ECO:0000313" key="10">
    <source>
        <dbReference type="EMBL" id="OGC55012.1"/>
    </source>
</evidence>
<sequence>MSSRDIISTRIEKFKKILELGVNPYLSFSIDKTFIAEILLKPMGEIVEVCGRLHGFRKHGKITFSDVYDESSKIQLLFKEDALGGKSYEFLDLLDAGDFLFAKGKLFTTKAGEITVEVGDYKLLSKSFRPMPSEWFGLKDVEERYRQRYVDFNLNTKLRDLFRQKSKFWNSIRSFLLSKGFLEVETPVLENTAGGADANPFVTHHNALDIDVYLRISMGELWQKRLMTGGFEKTFEIGRQFRNEGISKEHLQDYTQVEFYWAFANYEDSMKLVEEMYKKVAFETFGTYEFEIFGKKINLNQKWGRLTFTDALKKELGIDIKKASSEDLKEKLKKMKIRFMESDTKGRLLDHLWKAVRKNISGPLFLTDHPVEVSPLAKRKADDPDFVERYQVIIGGSEVGNGYSELNNPIDQAERFKDQQEMREKGDTEAQMFDYDFVRSLEYGMPPVTGFGVSERLFSFLAGKSIRECVMFPLLKPEENIEIVGPLD</sequence>
<dbReference type="GO" id="GO:0005829">
    <property type="term" value="C:cytosol"/>
    <property type="evidence" value="ECO:0007669"/>
    <property type="project" value="TreeGrafter"/>
</dbReference>
<dbReference type="PROSITE" id="PS50862">
    <property type="entry name" value="AA_TRNA_LIGASE_II"/>
    <property type="match status" value="1"/>
</dbReference>
<dbReference type="GO" id="GO:0000049">
    <property type="term" value="F:tRNA binding"/>
    <property type="evidence" value="ECO:0007669"/>
    <property type="project" value="TreeGrafter"/>
</dbReference>
<evidence type="ECO:0000313" key="11">
    <source>
        <dbReference type="Proteomes" id="UP000176504"/>
    </source>
</evidence>
<comment type="cofactor">
    <cofactor evidence="7 8">
        <name>Mg(2+)</name>
        <dbReference type="ChEBI" id="CHEBI:18420"/>
    </cofactor>
    <text evidence="7 8">Binds 3 Mg(2+) ions per subunit.</text>
</comment>
<protein>
    <recommendedName>
        <fullName evidence="7">Lysine--tRNA ligase</fullName>
        <ecNumber evidence="7">6.1.1.6</ecNumber>
    </recommendedName>
    <alternativeName>
        <fullName evidence="7">Lysyl-tRNA synthetase</fullName>
        <shortName evidence="7">LysRS</shortName>
    </alternativeName>
</protein>
<reference evidence="10 11" key="1">
    <citation type="journal article" date="2016" name="Nat. Commun.">
        <title>Thousands of microbial genomes shed light on interconnected biogeochemical processes in an aquifer system.</title>
        <authorList>
            <person name="Anantharaman K."/>
            <person name="Brown C.T."/>
            <person name="Hug L.A."/>
            <person name="Sharon I."/>
            <person name="Castelle C.J."/>
            <person name="Probst A.J."/>
            <person name="Thomas B.C."/>
            <person name="Singh A."/>
            <person name="Wilkins M.J."/>
            <person name="Karaoz U."/>
            <person name="Brodie E.L."/>
            <person name="Williams K.H."/>
            <person name="Hubbard S.S."/>
            <person name="Banfield J.F."/>
        </authorList>
    </citation>
    <scope>NUCLEOTIDE SEQUENCE [LARGE SCALE GENOMIC DNA]</scope>
</reference>
<evidence type="ECO:0000256" key="1">
    <source>
        <dbReference type="ARBA" id="ARBA00022598"/>
    </source>
</evidence>
<evidence type="ECO:0000256" key="8">
    <source>
        <dbReference type="RuleBase" id="RU000336"/>
    </source>
</evidence>
<evidence type="ECO:0000259" key="9">
    <source>
        <dbReference type="PROSITE" id="PS50862"/>
    </source>
</evidence>
<comment type="caution">
    <text evidence="7">Lacks conserved residue(s) required for the propagation of feature annotation.</text>
</comment>
<accession>A0A1F4VCN7</accession>
<keyword evidence="4 7" id="KW-0067">ATP-binding</keyword>
<feature type="binding site" evidence="7">
    <location>
        <position position="398"/>
    </location>
    <ligand>
        <name>Mg(2+)</name>
        <dbReference type="ChEBI" id="CHEBI:18420"/>
        <label>2</label>
    </ligand>
</feature>
<dbReference type="InterPro" id="IPR018149">
    <property type="entry name" value="Lys-tRNA-synth_II_C"/>
</dbReference>
<dbReference type="GO" id="GO:0000287">
    <property type="term" value="F:magnesium ion binding"/>
    <property type="evidence" value="ECO:0007669"/>
    <property type="project" value="UniProtKB-UniRule"/>
</dbReference>
<evidence type="ECO:0000256" key="6">
    <source>
        <dbReference type="ARBA" id="ARBA00048573"/>
    </source>
</evidence>
<comment type="subcellular location">
    <subcellularLocation>
        <location evidence="7">Cytoplasm</location>
    </subcellularLocation>
</comment>
<dbReference type="GO" id="GO:0005524">
    <property type="term" value="F:ATP binding"/>
    <property type="evidence" value="ECO:0007669"/>
    <property type="project" value="UniProtKB-UniRule"/>
</dbReference>
<dbReference type="GO" id="GO:0006430">
    <property type="term" value="P:lysyl-tRNA aminoacylation"/>
    <property type="evidence" value="ECO:0007669"/>
    <property type="project" value="UniProtKB-UniRule"/>
</dbReference>
<dbReference type="InterPro" id="IPR044136">
    <property type="entry name" value="Lys-tRNA-ligase_II_N"/>
</dbReference>
<evidence type="ECO:0000256" key="4">
    <source>
        <dbReference type="ARBA" id="ARBA00022840"/>
    </source>
</evidence>
<dbReference type="Gene3D" id="2.40.50.140">
    <property type="entry name" value="Nucleic acid-binding proteins"/>
    <property type="match status" value="1"/>
</dbReference>
<evidence type="ECO:0000256" key="5">
    <source>
        <dbReference type="ARBA" id="ARBA00023146"/>
    </source>
</evidence>
<dbReference type="EC" id="6.1.1.6" evidence="7"/>
<dbReference type="Proteomes" id="UP000176504">
    <property type="component" value="Unassembled WGS sequence"/>
</dbReference>
<dbReference type="Pfam" id="PF00152">
    <property type="entry name" value="tRNA-synt_2"/>
    <property type="match status" value="1"/>
</dbReference>
<dbReference type="PANTHER" id="PTHR42918:SF15">
    <property type="entry name" value="LYSINE--TRNA LIGASE, CHLOROPLASTIC_MITOCHONDRIAL"/>
    <property type="match status" value="1"/>
</dbReference>
<dbReference type="EMBL" id="MEVI01000003">
    <property type="protein sequence ID" value="OGC55012.1"/>
    <property type="molecule type" value="Genomic_DNA"/>
</dbReference>
<keyword evidence="7" id="KW-0648">Protein biosynthesis</keyword>
<dbReference type="PANTHER" id="PTHR42918">
    <property type="entry name" value="LYSYL-TRNA SYNTHETASE"/>
    <property type="match status" value="1"/>
</dbReference>
<dbReference type="InterPro" id="IPR004364">
    <property type="entry name" value="Aa-tRNA-synt_II"/>
</dbReference>
<dbReference type="InterPro" id="IPR006195">
    <property type="entry name" value="aa-tRNA-synth_II"/>
</dbReference>
<keyword evidence="7" id="KW-0963">Cytoplasm</keyword>
<dbReference type="PRINTS" id="PR00982">
    <property type="entry name" value="TRNASYNTHLYS"/>
</dbReference>
<dbReference type="HAMAP" id="MF_00252">
    <property type="entry name" value="Lys_tRNA_synth_class2"/>
    <property type="match status" value="1"/>
</dbReference>
<organism evidence="10 11">
    <name type="scientific">candidate division WWE3 bacterium RIFCSPLOWO2_01_FULL_41_18</name>
    <dbReference type="NCBI Taxonomy" id="1802625"/>
    <lineage>
        <taxon>Bacteria</taxon>
        <taxon>Katanobacteria</taxon>
    </lineage>
</organism>
<dbReference type="NCBIfam" id="TIGR00499">
    <property type="entry name" value="lysS_bact"/>
    <property type="match status" value="1"/>
</dbReference>
<dbReference type="InterPro" id="IPR004365">
    <property type="entry name" value="NA-bd_OB_tRNA"/>
</dbReference>
<dbReference type="InterPro" id="IPR045864">
    <property type="entry name" value="aa-tRNA-synth_II/BPL/LPL"/>
</dbReference>
<keyword evidence="7 8" id="KW-0460">Magnesium</keyword>
<dbReference type="SUPFAM" id="SSF50249">
    <property type="entry name" value="Nucleic acid-binding proteins"/>
    <property type="match status" value="1"/>
</dbReference>
<dbReference type="NCBIfam" id="NF001756">
    <property type="entry name" value="PRK00484.1"/>
    <property type="match status" value="1"/>
</dbReference>
<dbReference type="CDD" id="cd04322">
    <property type="entry name" value="LysRS_N"/>
    <property type="match status" value="1"/>
</dbReference>
<feature type="domain" description="Aminoacyl-transfer RNA synthetases class-II family profile" evidence="9">
    <location>
        <begin position="162"/>
        <end position="477"/>
    </location>
</feature>